<evidence type="ECO:0000256" key="3">
    <source>
        <dbReference type="RuleBase" id="RU362073"/>
    </source>
</evidence>
<comment type="function">
    <text evidence="3">Flagellin is the subunit protein which polymerizes to form the filaments of bacterial flagella.</text>
</comment>
<comment type="subcellular location">
    <subcellularLocation>
        <location evidence="3">Secreted</location>
    </subcellularLocation>
    <subcellularLocation>
        <location evidence="3">Bacterial flagellum</location>
    </subcellularLocation>
</comment>
<keyword evidence="6" id="KW-0282">Flagellum</keyword>
<dbReference type="EMBL" id="WIBF01000003">
    <property type="protein sequence ID" value="MQQ08222.1"/>
    <property type="molecule type" value="Genomic_DNA"/>
</dbReference>
<evidence type="ECO:0000259" key="4">
    <source>
        <dbReference type="Pfam" id="PF00669"/>
    </source>
</evidence>
<feature type="domain" description="Flagellin C-terminal" evidence="5">
    <location>
        <begin position="209"/>
        <end position="280"/>
    </location>
</feature>
<name>A0A843YG07_9RHOB</name>
<dbReference type="GO" id="GO:0005198">
    <property type="term" value="F:structural molecule activity"/>
    <property type="evidence" value="ECO:0007669"/>
    <property type="project" value="UniProtKB-UniRule"/>
</dbReference>
<evidence type="ECO:0000256" key="1">
    <source>
        <dbReference type="ARBA" id="ARBA00005709"/>
    </source>
</evidence>
<dbReference type="PANTHER" id="PTHR42792">
    <property type="entry name" value="FLAGELLIN"/>
    <property type="match status" value="1"/>
</dbReference>
<keyword evidence="6" id="KW-0966">Cell projection</keyword>
<comment type="similarity">
    <text evidence="1 3">Belongs to the bacterial flagellin family.</text>
</comment>
<reference evidence="6 7" key="1">
    <citation type="submission" date="2019-10" db="EMBL/GenBank/DDBJ databases">
        <title>Epibacterium sp. nov., isolated from seawater.</title>
        <authorList>
            <person name="Zhang X."/>
            <person name="Li N."/>
        </authorList>
    </citation>
    <scope>NUCLEOTIDE SEQUENCE [LARGE SCALE GENOMIC DNA]</scope>
    <source>
        <strain evidence="6 7">SM1979</strain>
    </source>
</reference>
<gene>
    <name evidence="6" type="ORF">GFB49_07145</name>
</gene>
<evidence type="ECO:0000259" key="5">
    <source>
        <dbReference type="Pfam" id="PF00700"/>
    </source>
</evidence>
<sequence length="281" mass="29093">MISFQTNTGAMTALQMLGGINQDLETTQNNVSTGQTVNGPKDNPALWAISELQKADISGLEALDDTLALGEATLRVASVGAEFVSDTLQEMKQLAILGSSTGADFGKIEAQLAEKTDQIKSIISSTQFNGVNLLKTDIDGTGSNTLTVGASLSRVGNDASTLSTIDVGSLDLEGSASFDLDNRTTVTDPASAQTALSEIQGFLRFAVDGAARLGASASRVSGQQDFNGAQSNAIKEGLSALIDTNIEEAAVQLRASQAQQQLGYNSLSIANSAPQALLGLY</sequence>
<dbReference type="PANTHER" id="PTHR42792:SF2">
    <property type="entry name" value="FLAGELLIN"/>
    <property type="match status" value="1"/>
</dbReference>
<dbReference type="GO" id="GO:0005576">
    <property type="term" value="C:extracellular region"/>
    <property type="evidence" value="ECO:0007669"/>
    <property type="project" value="UniProtKB-SubCell"/>
</dbReference>
<dbReference type="Gene3D" id="1.20.1330.10">
    <property type="entry name" value="f41 fragment of flagellin, N-terminal domain"/>
    <property type="match status" value="1"/>
</dbReference>
<accession>A0A843YG07</accession>
<keyword evidence="6" id="KW-0969">Cilium</keyword>
<protein>
    <recommendedName>
        <fullName evidence="3">Flagellin</fullName>
    </recommendedName>
</protein>
<dbReference type="InterPro" id="IPR001029">
    <property type="entry name" value="Flagellin_N"/>
</dbReference>
<dbReference type="Pfam" id="PF00669">
    <property type="entry name" value="Flagellin_N"/>
    <property type="match status" value="1"/>
</dbReference>
<dbReference type="InterPro" id="IPR046358">
    <property type="entry name" value="Flagellin_C"/>
</dbReference>
<dbReference type="Proteomes" id="UP000444174">
    <property type="component" value="Unassembled WGS sequence"/>
</dbReference>
<dbReference type="SUPFAM" id="SSF64518">
    <property type="entry name" value="Phase 1 flagellin"/>
    <property type="match status" value="1"/>
</dbReference>
<keyword evidence="3" id="KW-0964">Secreted</keyword>
<dbReference type="GO" id="GO:0009288">
    <property type="term" value="C:bacterial-type flagellum"/>
    <property type="evidence" value="ECO:0007669"/>
    <property type="project" value="UniProtKB-SubCell"/>
</dbReference>
<keyword evidence="7" id="KW-1185">Reference proteome</keyword>
<proteinExistence type="inferred from homology"/>
<dbReference type="InterPro" id="IPR001492">
    <property type="entry name" value="Flagellin"/>
</dbReference>
<dbReference type="AlphaFoldDB" id="A0A843YG07"/>
<dbReference type="Pfam" id="PF00700">
    <property type="entry name" value="Flagellin_C"/>
    <property type="match status" value="1"/>
</dbReference>
<dbReference type="PRINTS" id="PR00207">
    <property type="entry name" value="FLAGELLIN"/>
</dbReference>
<evidence type="ECO:0000313" key="7">
    <source>
        <dbReference type="Proteomes" id="UP000444174"/>
    </source>
</evidence>
<evidence type="ECO:0000256" key="2">
    <source>
        <dbReference type="ARBA" id="ARBA00023143"/>
    </source>
</evidence>
<dbReference type="RefSeq" id="WP_343032505.1">
    <property type="nucleotide sequence ID" value="NZ_WIBF01000003.1"/>
</dbReference>
<keyword evidence="2 3" id="KW-0975">Bacterial flagellum</keyword>
<organism evidence="6 7">
    <name type="scientific">Tritonibacter litoralis</name>
    <dbReference type="NCBI Taxonomy" id="2662264"/>
    <lineage>
        <taxon>Bacteria</taxon>
        <taxon>Pseudomonadati</taxon>
        <taxon>Pseudomonadota</taxon>
        <taxon>Alphaproteobacteria</taxon>
        <taxon>Rhodobacterales</taxon>
        <taxon>Paracoccaceae</taxon>
        <taxon>Tritonibacter</taxon>
    </lineage>
</organism>
<feature type="domain" description="Flagellin N-terminal" evidence="4">
    <location>
        <begin position="5"/>
        <end position="135"/>
    </location>
</feature>
<evidence type="ECO:0000313" key="6">
    <source>
        <dbReference type="EMBL" id="MQQ08222.1"/>
    </source>
</evidence>
<comment type="caution">
    <text evidence="6">The sequence shown here is derived from an EMBL/GenBank/DDBJ whole genome shotgun (WGS) entry which is preliminary data.</text>
</comment>